<dbReference type="RefSeq" id="YP_007349299.1">
    <property type="nucleotide sequence ID" value="NC_020081.2"/>
</dbReference>
<organism evidence="2 3">
    <name type="scientific">Bacillus phage phiAGATE</name>
    <dbReference type="NCBI Taxonomy" id="1204533"/>
    <lineage>
        <taxon>Viruses</taxon>
        <taxon>Duplodnaviria</taxon>
        <taxon>Heunggongvirae</taxon>
        <taxon>Uroviricota</taxon>
        <taxon>Caudoviricetes</taxon>
        <taxon>Herelleviridae</taxon>
        <taxon>Bastillevirinae</taxon>
        <taxon>Agatevirus</taxon>
        <taxon>Agatevirus agate</taxon>
    </lineage>
</organism>
<protein>
    <submittedName>
        <fullName evidence="2">Uncharacterized protein</fullName>
    </submittedName>
</protein>
<name>L0LC85_9CAUD</name>
<dbReference type="EMBL" id="JX238501">
    <property type="protein sequence ID" value="AGB62706.1"/>
    <property type="molecule type" value="Genomic_DNA"/>
</dbReference>
<evidence type="ECO:0000313" key="3">
    <source>
        <dbReference type="Proteomes" id="UP000010364"/>
    </source>
</evidence>
<reference evidence="2" key="1">
    <citation type="submission" date="2013-11" db="EMBL/GenBank/DDBJ databases">
        <title>Discovery of phiAGATE novel phage infecting Bacillus pumilus leads to new insights in phylogeny of subfamily Spounavirinae.</title>
        <authorList>
            <person name="Barylski J."/>
            <person name="Nowicki G."/>
            <person name="Gozdzicka-Jozefiak A."/>
        </authorList>
    </citation>
    <scope>NUCLEOTIDE SEQUENCE [LARGE SCALE GENOMIC DNA]</scope>
</reference>
<evidence type="ECO:0000313" key="2">
    <source>
        <dbReference type="EMBL" id="AGB62706.1"/>
    </source>
</evidence>
<proteinExistence type="predicted"/>
<accession>L0LC85</accession>
<evidence type="ECO:0000256" key="1">
    <source>
        <dbReference type="SAM" id="MobiDB-lite"/>
    </source>
</evidence>
<dbReference type="KEGG" id="vg:14516151"/>
<feature type="region of interest" description="Disordered" evidence="1">
    <location>
        <begin position="1"/>
        <end position="20"/>
    </location>
</feature>
<keyword evidence="3" id="KW-1185">Reference proteome</keyword>
<dbReference type="Proteomes" id="UP000010364">
    <property type="component" value="Segment"/>
</dbReference>
<sequence length="50" mass="5879">MKPNDNEKSSVESEKKERIREASKYINRQYDKCLRMLSEHGEGASSKDFK</sequence>
<dbReference type="GeneID" id="14516151"/>